<accession>A0A848QMY8</accession>
<sequence length="414" mass="44913">MKRVRIVGGGLTGILAAFQAHRLGARQIDLYERLDRLGGVALPELHDGKEMREGCIYFGPKGDPIRSLLETHGARFEEFDNRFGSVGPSPSGPVNIDDFGGPALAAGTTDLTQPSGDSLADRLSCYSASLAAPLARYVKWHVGCDPAELHANAAVPLAINRIFPTGVSIDALAEQKKTDPLANELFGIPRSLWNYSSNVQASLPVGGFAALFQQCRTALETIGVRIHERSLATPKRMLSAETSGDIIIWAASPMPLFKAVGVDTPAAPAKKFATYTFAAEWAGPVPFYVQNFTAEGSCFRVYIYESQGTVLLTAECVAETSQSDLTRDIHQMLEGFEGKLALGDVVFRTIKPRWLYHSVDTIDRLGELRTALKARRGDSFVTGAWEAYAKGEKFAEVEADLNKAFQMPELAKAS</sequence>
<proteinExistence type="predicted"/>
<evidence type="ECO:0000313" key="1">
    <source>
        <dbReference type="EMBL" id="NMW30916.1"/>
    </source>
</evidence>
<dbReference type="Proteomes" id="UP000561181">
    <property type="component" value="Unassembled WGS sequence"/>
</dbReference>
<gene>
    <name evidence="1" type="ORF">HKD42_02435</name>
</gene>
<dbReference type="RefSeq" id="WP_170009979.1">
    <property type="nucleotide sequence ID" value="NZ_JABCRE010000002.1"/>
</dbReference>
<keyword evidence="2" id="KW-1185">Reference proteome</keyword>
<protein>
    <submittedName>
        <fullName evidence="1">NAD(P)/FAD-dependent oxidoreductase</fullName>
    </submittedName>
</protein>
<dbReference type="AlphaFoldDB" id="A0A848QMY8"/>
<comment type="caution">
    <text evidence="1">The sequence shown here is derived from an EMBL/GenBank/DDBJ whole genome shotgun (WGS) entry which is preliminary data.</text>
</comment>
<dbReference type="InterPro" id="IPR036188">
    <property type="entry name" value="FAD/NAD-bd_sf"/>
</dbReference>
<dbReference type="SUPFAM" id="SSF51971">
    <property type="entry name" value="Nucleotide-binding domain"/>
    <property type="match status" value="1"/>
</dbReference>
<dbReference type="Pfam" id="PF13450">
    <property type="entry name" value="NAD_binding_8"/>
    <property type="match status" value="1"/>
</dbReference>
<reference evidence="1 2" key="1">
    <citation type="submission" date="2020-04" db="EMBL/GenBank/DDBJ databases">
        <authorList>
            <person name="Liu A."/>
        </authorList>
    </citation>
    <scope>NUCLEOTIDE SEQUENCE [LARGE SCALE GENOMIC DNA]</scope>
    <source>
        <strain evidence="1 2">RZ02</strain>
    </source>
</reference>
<dbReference type="EMBL" id="JABCRE010000002">
    <property type="protein sequence ID" value="NMW30916.1"/>
    <property type="molecule type" value="Genomic_DNA"/>
</dbReference>
<dbReference type="Gene3D" id="3.50.50.60">
    <property type="entry name" value="FAD/NAD(P)-binding domain"/>
    <property type="match status" value="1"/>
</dbReference>
<evidence type="ECO:0000313" key="2">
    <source>
        <dbReference type="Proteomes" id="UP000561181"/>
    </source>
</evidence>
<name>A0A848QMY8_9SPHN</name>
<organism evidence="1 2">
    <name type="scientific">Pontixanthobacter rizhaonensis</name>
    <dbReference type="NCBI Taxonomy" id="2730337"/>
    <lineage>
        <taxon>Bacteria</taxon>
        <taxon>Pseudomonadati</taxon>
        <taxon>Pseudomonadota</taxon>
        <taxon>Alphaproteobacteria</taxon>
        <taxon>Sphingomonadales</taxon>
        <taxon>Erythrobacteraceae</taxon>
        <taxon>Pontixanthobacter</taxon>
    </lineage>
</organism>
<dbReference type="Gene3D" id="3.90.660.10">
    <property type="match status" value="1"/>
</dbReference>